<protein>
    <recommendedName>
        <fullName evidence="4">Extracellular membrane protein CFEM domain-containing protein</fullName>
    </recommendedName>
</protein>
<evidence type="ECO:0000313" key="2">
    <source>
        <dbReference type="EMBL" id="CEJ93155.1"/>
    </source>
</evidence>
<evidence type="ECO:0000313" key="3">
    <source>
        <dbReference type="Proteomes" id="UP000039046"/>
    </source>
</evidence>
<dbReference type="EMBL" id="CDHN01000005">
    <property type="protein sequence ID" value="CEJ93155.1"/>
    <property type="molecule type" value="Genomic_DNA"/>
</dbReference>
<reference evidence="2 3" key="1">
    <citation type="journal article" date="2015" name="Genome Announc.">
        <title>Draft Genome Sequence and Gene Annotation of the Entomopathogenic Fungus Verticillium hemipterigenum.</title>
        <authorList>
            <person name="Horn F."/>
            <person name="Habel A."/>
            <person name="Scharf D.H."/>
            <person name="Dworschak J."/>
            <person name="Brakhage A.A."/>
            <person name="Guthke R."/>
            <person name="Hertweck C."/>
            <person name="Linde J."/>
        </authorList>
    </citation>
    <scope>NUCLEOTIDE SEQUENCE [LARGE SCALE GENOMIC DNA]</scope>
</reference>
<name>A0A0A1TNU1_9HYPO</name>
<keyword evidence="3" id="KW-1185">Reference proteome</keyword>
<gene>
    <name evidence="2" type="ORF">VHEMI08765</name>
</gene>
<evidence type="ECO:0000256" key="1">
    <source>
        <dbReference type="SAM" id="SignalP"/>
    </source>
</evidence>
<proteinExistence type="predicted"/>
<feature type="signal peptide" evidence="1">
    <location>
        <begin position="1"/>
        <end position="27"/>
    </location>
</feature>
<dbReference type="Proteomes" id="UP000039046">
    <property type="component" value="Unassembled WGS sequence"/>
</dbReference>
<dbReference type="HOGENOM" id="CLU_053555_0_1_1"/>
<dbReference type="OrthoDB" id="3538998at2759"/>
<feature type="chain" id="PRO_5001979614" description="Extracellular membrane protein CFEM domain-containing protein" evidence="1">
    <location>
        <begin position="28"/>
        <end position="309"/>
    </location>
</feature>
<evidence type="ECO:0008006" key="4">
    <source>
        <dbReference type="Google" id="ProtNLM"/>
    </source>
</evidence>
<keyword evidence="1" id="KW-0732">Signal</keyword>
<accession>A0A0A1TNU1</accession>
<sequence>MHLGFSFFAAHVAASSLLVGNLTSTNCADVSAFQQCQNNAIEKSNACFSKAGGSVEAQQGCACETYIMNYNCYATSCWNRVWECEYQSYIISYLLYCPTAKLPVPYFPIPDGAQDACSCNFGKIYQAITDSVNQGATCMKNVNSQGLNPLKLAACGCCEISGMQSSIWETCPDVDPSLAGMQYVSRFETNLDIQFSECSPMTKINCASDLGFSLAGVSTYYAPNQFPASGTASPTNKPGSVTTPASGSVFTYTNGGDKVAYTITAAPFVAKDGSGGSGAQTTASKKNAAKQLRSRYWPAVGLSLFSLLL</sequence>
<dbReference type="AlphaFoldDB" id="A0A0A1TNU1"/>
<organism evidence="2 3">
    <name type="scientific">[Torrubiella] hemipterigena</name>
    <dbReference type="NCBI Taxonomy" id="1531966"/>
    <lineage>
        <taxon>Eukaryota</taxon>
        <taxon>Fungi</taxon>
        <taxon>Dikarya</taxon>
        <taxon>Ascomycota</taxon>
        <taxon>Pezizomycotina</taxon>
        <taxon>Sordariomycetes</taxon>
        <taxon>Hypocreomycetidae</taxon>
        <taxon>Hypocreales</taxon>
        <taxon>Clavicipitaceae</taxon>
        <taxon>Clavicipitaceae incertae sedis</taxon>
        <taxon>'Torrubiella' clade</taxon>
    </lineage>
</organism>